<gene>
    <name evidence="7" type="ORF">DC28_10615</name>
</gene>
<keyword evidence="5" id="KW-0472">Membrane</keyword>
<dbReference type="Pfam" id="PF13407">
    <property type="entry name" value="Peripla_BP_4"/>
    <property type="match status" value="1"/>
</dbReference>
<dbReference type="GO" id="GO:0030246">
    <property type="term" value="F:carbohydrate binding"/>
    <property type="evidence" value="ECO:0007669"/>
    <property type="project" value="UniProtKB-ARBA"/>
</dbReference>
<comment type="similarity">
    <text evidence="2">Belongs to the bacterial solute-binding protein 2 family.</text>
</comment>
<keyword evidence="5" id="KW-1133">Transmembrane helix</keyword>
<dbReference type="STRING" id="1480694.DC28_10615"/>
<dbReference type="EMBL" id="JNUP01000065">
    <property type="protein sequence ID" value="KGE71701.1"/>
    <property type="molecule type" value="Genomic_DNA"/>
</dbReference>
<protein>
    <recommendedName>
        <fullName evidence="6">Periplasmic binding protein domain-containing protein</fullName>
    </recommendedName>
</protein>
<feature type="transmembrane region" description="Helical" evidence="5">
    <location>
        <begin position="6"/>
        <end position="31"/>
    </location>
</feature>
<dbReference type="OrthoDB" id="9805774at2"/>
<sequence length="372" mass="41139">MQQNHPPYYLVGTLLFGAAFIACTVLFIILTTQARGLFRSRAPEDQTSGVESAAPSSHLAAILPDDSSSFSESLETGMRARAQELNLLLEIRRAKPEDQELNAAFYLKNAILSRVDAILLYLIDPNPTIMDLIEEAWQLEIPVITMVNDLPQSRRSAFVGPNSYQLGVVTATIIRQSWQSGTIGLILNQAQGEDLNQHNELLLQGINASLFGIDRYTLLPPFLSPGDQLSGELVMQEILQGDHLVDIIVSTNPKDTLGIIQSLTENNMVGDIGIIGYDMSGDLERYLARRIVHASLNRLPWHVGYRSVHTAFQMKTGQDYENPLDPGIIIQFARDLQYTNPSEDSEPGEPSSSRSPESPDQPEEISLSGVRQ</sequence>
<comment type="caution">
    <text evidence="7">The sequence shown here is derived from an EMBL/GenBank/DDBJ whole genome shotgun (WGS) entry which is preliminary data.</text>
</comment>
<dbReference type="SUPFAM" id="SSF53822">
    <property type="entry name" value="Periplasmic binding protein-like I"/>
    <property type="match status" value="1"/>
</dbReference>
<evidence type="ECO:0000313" key="8">
    <source>
        <dbReference type="Proteomes" id="UP000029692"/>
    </source>
</evidence>
<accession>A0A098QVV0</accession>
<evidence type="ECO:0000256" key="1">
    <source>
        <dbReference type="ARBA" id="ARBA00004196"/>
    </source>
</evidence>
<dbReference type="PANTHER" id="PTHR46847:SF1">
    <property type="entry name" value="D-ALLOSE-BINDING PERIPLASMIC PROTEIN-RELATED"/>
    <property type="match status" value="1"/>
</dbReference>
<proteinExistence type="inferred from homology"/>
<evidence type="ECO:0000313" key="7">
    <source>
        <dbReference type="EMBL" id="KGE71701.1"/>
    </source>
</evidence>
<evidence type="ECO:0000259" key="6">
    <source>
        <dbReference type="Pfam" id="PF13407"/>
    </source>
</evidence>
<dbReference type="InterPro" id="IPR028082">
    <property type="entry name" value="Peripla_BP_I"/>
</dbReference>
<evidence type="ECO:0000256" key="3">
    <source>
        <dbReference type="ARBA" id="ARBA00022729"/>
    </source>
</evidence>
<dbReference type="PANTHER" id="PTHR46847">
    <property type="entry name" value="D-ALLOSE-BINDING PERIPLASMIC PROTEIN-RELATED"/>
    <property type="match status" value="1"/>
</dbReference>
<keyword evidence="8" id="KW-1185">Reference proteome</keyword>
<dbReference type="GO" id="GO:0030313">
    <property type="term" value="C:cell envelope"/>
    <property type="evidence" value="ECO:0007669"/>
    <property type="project" value="UniProtKB-SubCell"/>
</dbReference>
<feature type="domain" description="Periplasmic binding protein" evidence="6">
    <location>
        <begin position="62"/>
        <end position="318"/>
    </location>
</feature>
<dbReference type="AlphaFoldDB" id="A0A098QVV0"/>
<dbReference type="Proteomes" id="UP000029692">
    <property type="component" value="Unassembled WGS sequence"/>
</dbReference>
<feature type="region of interest" description="Disordered" evidence="4">
    <location>
        <begin position="336"/>
        <end position="372"/>
    </location>
</feature>
<dbReference type="eggNOG" id="COG1879">
    <property type="taxonomic scope" value="Bacteria"/>
</dbReference>
<keyword evidence="3" id="KW-0732">Signal</keyword>
<dbReference type="RefSeq" id="WP_037548138.1">
    <property type="nucleotide sequence ID" value="NZ_JNUP01000065.1"/>
</dbReference>
<dbReference type="Gene3D" id="3.40.50.2300">
    <property type="match status" value="2"/>
</dbReference>
<evidence type="ECO:0000256" key="4">
    <source>
        <dbReference type="SAM" id="MobiDB-lite"/>
    </source>
</evidence>
<keyword evidence="5" id="KW-0812">Transmembrane</keyword>
<evidence type="ECO:0000256" key="5">
    <source>
        <dbReference type="SAM" id="Phobius"/>
    </source>
</evidence>
<evidence type="ECO:0000256" key="2">
    <source>
        <dbReference type="ARBA" id="ARBA00007639"/>
    </source>
</evidence>
<dbReference type="InterPro" id="IPR025997">
    <property type="entry name" value="SBP_2_dom"/>
</dbReference>
<name>A0A098QVV0_9SPIO</name>
<comment type="subcellular location">
    <subcellularLocation>
        <location evidence="1">Cell envelope</location>
    </subcellularLocation>
</comment>
<organism evidence="7 8">
    <name type="scientific">Spirochaeta lutea</name>
    <dbReference type="NCBI Taxonomy" id="1480694"/>
    <lineage>
        <taxon>Bacteria</taxon>
        <taxon>Pseudomonadati</taxon>
        <taxon>Spirochaetota</taxon>
        <taxon>Spirochaetia</taxon>
        <taxon>Spirochaetales</taxon>
        <taxon>Spirochaetaceae</taxon>
        <taxon>Spirochaeta</taxon>
    </lineage>
</organism>
<feature type="compositionally biased region" description="Low complexity" evidence="4">
    <location>
        <begin position="348"/>
        <end position="358"/>
    </location>
</feature>
<reference evidence="7 8" key="1">
    <citation type="submission" date="2014-05" db="EMBL/GenBank/DDBJ databases">
        <title>De novo Genome Sequence of Spirocheata sp.</title>
        <authorList>
            <person name="Shivani Y."/>
            <person name="Subhash Y."/>
            <person name="Tushar L."/>
            <person name="Sasikala C."/>
            <person name="Ramana C.V."/>
        </authorList>
    </citation>
    <scope>NUCLEOTIDE SEQUENCE [LARGE SCALE GENOMIC DNA]</scope>
    <source>
        <strain evidence="7 8">JC230</strain>
    </source>
</reference>